<protein>
    <submittedName>
        <fullName evidence="1">Uncharacterized protein</fullName>
    </submittedName>
</protein>
<evidence type="ECO:0000313" key="1">
    <source>
        <dbReference type="EMBL" id="KPQ41432.1"/>
    </source>
</evidence>
<accession>A0A0P7ZD79</accession>
<comment type="caution">
    <text evidence="1">The sequence shown here is derived from an EMBL/GenBank/DDBJ whole genome shotgun (WGS) entry which is preliminary data.</text>
</comment>
<proteinExistence type="predicted"/>
<dbReference type="Proteomes" id="UP000050360">
    <property type="component" value="Unassembled WGS sequence"/>
</dbReference>
<dbReference type="EMBL" id="LKCM01000361">
    <property type="protein sequence ID" value="KPQ41432.1"/>
    <property type="molecule type" value="Genomic_DNA"/>
</dbReference>
<feature type="non-terminal residue" evidence="1">
    <location>
        <position position="24"/>
    </location>
</feature>
<name>A0A0P7ZD79_9EURY</name>
<organism evidence="1 2">
    <name type="scientific">Candidatus Methanoperedens nitratireducens</name>
    <dbReference type="NCBI Taxonomy" id="1392998"/>
    <lineage>
        <taxon>Archaea</taxon>
        <taxon>Methanobacteriati</taxon>
        <taxon>Methanobacteriota</taxon>
        <taxon>Stenosarchaea group</taxon>
        <taxon>Methanomicrobia</taxon>
        <taxon>Methanosarcinales</taxon>
        <taxon>ANME-2 cluster</taxon>
        <taxon>Candidatus Methanoperedentaceae</taxon>
        <taxon>Candidatus Methanoperedens</taxon>
    </lineage>
</organism>
<reference evidence="1 2" key="1">
    <citation type="submission" date="2015-09" db="EMBL/GenBank/DDBJ databases">
        <title>A metagenomics-based metabolic model of nitrate-dependent anaerobic oxidation of methane by Methanoperedens-like archaea.</title>
        <authorList>
            <person name="Arshad A."/>
            <person name="Speth D.R."/>
            <person name="De Graaf R.M."/>
            <person name="Op Den Camp H.J."/>
            <person name="Jetten M.S."/>
            <person name="Welte C.U."/>
        </authorList>
    </citation>
    <scope>NUCLEOTIDE SEQUENCE [LARGE SCALE GENOMIC DNA]</scope>
</reference>
<evidence type="ECO:0000313" key="2">
    <source>
        <dbReference type="Proteomes" id="UP000050360"/>
    </source>
</evidence>
<sequence length="24" mass="2878">MKRKFHVRFLEEGERAIVPLYSAT</sequence>
<dbReference type="AlphaFoldDB" id="A0A0P7ZD79"/>
<gene>
    <name evidence="1" type="ORF">MPEBLZ_04019</name>
</gene>